<proteinExistence type="predicted"/>
<dbReference type="Proteomes" id="UP000475249">
    <property type="component" value="Unassembled WGS sequence"/>
</dbReference>
<dbReference type="Gene3D" id="3.10.620.30">
    <property type="match status" value="1"/>
</dbReference>
<sequence>MKNLLLLLCIFTASLSLAQEVKFGKVSKAELSEAFYEKDSSASAVVLFRNISHKFNYIQNDGFHLVTHVHERIKIYNKNGFDYATISEALYHDGSTREALQGLKGYTYTLEEGEIVKTKLKSSESFTSSVNKYYDQEKFTMPNVKEGCVIEYQYRLDSPFWYSVDEIALQLDIPVKYQDVSIAIPEYFSFKPNFKGYLGVMPKYSKSNAKINYTSKTRTGNRMHARTNFSNEAIDYTLNTTQFLMEDVPALKEEPYVNDMDNYRAAVNYELQYVQFPNSIRESYSTTWEKVVEKIYKSDYFGKQLALSKYFRDDLAQIMANVQGDADLAAAIFHHVQQRMSWNGLNSHYTYNGVKEAYKEKSGNTADINLMLAAMLREAGLEANPVLISTRDNGIPLFPTREGFNYVVVALELGESMLFLDASNKYTKPNLLPIRALNWMGRVIKKDGTHVSVGVRPRSLSREGNMADIQLNLDGTIEGKMRKSYTEYRAYNFRNIYNKVSEEDYLEKFENKHGGIEVSDYTIKNRNTIGKPITEDFSFYMEDQLAVTGDKIYFSPLFFHTMTENPFKLEDRKFPIDFAYPWRDNCMFTITIPQGYEVDFLPESIKMSLPENAGSFVYRLAQKGNKIQVMADLKINEALIPAESYAVVKELFSKIVEKESEKVVLSKTSENEHTERSAGGR</sequence>
<dbReference type="RefSeq" id="WP_161437024.1">
    <property type="nucleotide sequence ID" value="NZ_WXYO01000008.1"/>
</dbReference>
<dbReference type="InterPro" id="IPR038765">
    <property type="entry name" value="Papain-like_cys_pep_sf"/>
</dbReference>
<evidence type="ECO:0000256" key="1">
    <source>
        <dbReference type="SAM" id="SignalP"/>
    </source>
</evidence>
<dbReference type="InterPro" id="IPR024618">
    <property type="entry name" value="DUF3857"/>
</dbReference>
<dbReference type="EMBL" id="WXYO01000008">
    <property type="protein sequence ID" value="NAS13991.1"/>
    <property type="molecule type" value="Genomic_DNA"/>
</dbReference>
<dbReference type="AlphaFoldDB" id="A0A6L9EH19"/>
<evidence type="ECO:0000313" key="5">
    <source>
        <dbReference type="Proteomes" id="UP000475249"/>
    </source>
</evidence>
<feature type="signal peptide" evidence="1">
    <location>
        <begin position="1"/>
        <end position="18"/>
    </location>
</feature>
<feature type="chain" id="PRO_5027064126" evidence="1">
    <location>
        <begin position="19"/>
        <end position="681"/>
    </location>
</feature>
<organism evidence="4 5">
    <name type="scientific">Poritiphilus flavus</name>
    <dbReference type="NCBI Taxonomy" id="2697053"/>
    <lineage>
        <taxon>Bacteria</taxon>
        <taxon>Pseudomonadati</taxon>
        <taxon>Bacteroidota</taxon>
        <taxon>Flavobacteriia</taxon>
        <taxon>Flavobacteriales</taxon>
        <taxon>Flavobacteriaceae</taxon>
        <taxon>Poritiphilus</taxon>
    </lineage>
</organism>
<dbReference type="Pfam" id="PF12969">
    <property type="entry name" value="DUF3857"/>
    <property type="match status" value="1"/>
</dbReference>
<feature type="domain" description="DUF3857" evidence="3">
    <location>
        <begin position="66"/>
        <end position="206"/>
    </location>
</feature>
<feature type="domain" description="Transglutaminase-like" evidence="2">
    <location>
        <begin position="317"/>
        <end position="393"/>
    </location>
</feature>
<gene>
    <name evidence="4" type="ORF">GTQ38_18405</name>
</gene>
<dbReference type="InterPro" id="IPR002931">
    <property type="entry name" value="Transglutaminase-like"/>
</dbReference>
<dbReference type="SUPFAM" id="SSF54001">
    <property type="entry name" value="Cysteine proteinases"/>
    <property type="match status" value="1"/>
</dbReference>
<evidence type="ECO:0000259" key="2">
    <source>
        <dbReference type="Pfam" id="PF01841"/>
    </source>
</evidence>
<dbReference type="Gene3D" id="2.60.40.3140">
    <property type="match status" value="1"/>
</dbReference>
<dbReference type="Gene3D" id="2.60.120.1130">
    <property type="match status" value="1"/>
</dbReference>
<accession>A0A6L9EH19</accession>
<evidence type="ECO:0000313" key="4">
    <source>
        <dbReference type="EMBL" id="NAS13991.1"/>
    </source>
</evidence>
<keyword evidence="5" id="KW-1185">Reference proteome</keyword>
<dbReference type="Pfam" id="PF01841">
    <property type="entry name" value="Transglut_core"/>
    <property type="match status" value="1"/>
</dbReference>
<keyword evidence="1" id="KW-0732">Signal</keyword>
<reference evidence="4 5" key="1">
    <citation type="submission" date="2020-01" db="EMBL/GenBank/DDBJ databases">
        <title>Bacteria diversity of Porities sp.</title>
        <authorList>
            <person name="Wang G."/>
        </authorList>
    </citation>
    <scope>NUCLEOTIDE SEQUENCE [LARGE SCALE GENOMIC DNA]</scope>
    <source>
        <strain evidence="4 5">R33</strain>
    </source>
</reference>
<comment type="caution">
    <text evidence="4">The sequence shown here is derived from an EMBL/GenBank/DDBJ whole genome shotgun (WGS) entry which is preliminary data.</text>
</comment>
<name>A0A6L9EH19_9FLAO</name>
<evidence type="ECO:0000259" key="3">
    <source>
        <dbReference type="Pfam" id="PF12969"/>
    </source>
</evidence>
<protein>
    <submittedName>
        <fullName evidence="4">DUF3857 domain-containing protein</fullName>
    </submittedName>
</protein>